<dbReference type="Proteomes" id="UP000741863">
    <property type="component" value="Unassembled WGS sequence"/>
</dbReference>
<evidence type="ECO:0000313" key="2">
    <source>
        <dbReference type="EMBL" id="MBM7630953.1"/>
    </source>
</evidence>
<dbReference type="RefSeq" id="WP_204695115.1">
    <property type="nucleotide sequence ID" value="NZ_JAFBEC010000001.1"/>
</dbReference>
<feature type="transmembrane region" description="Helical" evidence="1">
    <location>
        <begin position="48"/>
        <end position="69"/>
    </location>
</feature>
<evidence type="ECO:0000313" key="3">
    <source>
        <dbReference type="Proteomes" id="UP000741863"/>
    </source>
</evidence>
<keyword evidence="3" id="KW-1185">Reference proteome</keyword>
<proteinExistence type="predicted"/>
<dbReference type="EMBL" id="JAFBEC010000001">
    <property type="protein sequence ID" value="MBM7630953.1"/>
    <property type="molecule type" value="Genomic_DNA"/>
</dbReference>
<evidence type="ECO:0000256" key="1">
    <source>
        <dbReference type="SAM" id="Phobius"/>
    </source>
</evidence>
<accession>A0ABS2P6D3</accession>
<keyword evidence="1" id="KW-0812">Transmembrane</keyword>
<protein>
    <submittedName>
        <fullName evidence="2">Uncharacterized protein</fullName>
    </submittedName>
</protein>
<sequence length="79" mass="9288">MLHSNNSESRNKPRLPIRTFVFLGLLIGWVLGYWIMNGELPPMSFDRANNRLMIILIAIIAVAIWWRFFNKGKVKNHHL</sequence>
<gene>
    <name evidence="2" type="ORF">JOD17_000044</name>
</gene>
<keyword evidence="1" id="KW-0472">Membrane</keyword>
<feature type="transmembrane region" description="Helical" evidence="1">
    <location>
        <begin position="20"/>
        <end position="36"/>
    </location>
</feature>
<keyword evidence="1" id="KW-1133">Transmembrane helix</keyword>
<comment type="caution">
    <text evidence="2">The sequence shown here is derived from an EMBL/GenBank/DDBJ whole genome shotgun (WGS) entry which is preliminary data.</text>
</comment>
<organism evidence="2 3">
    <name type="scientific">Geomicrobium sediminis</name>
    <dbReference type="NCBI Taxonomy" id="1347788"/>
    <lineage>
        <taxon>Bacteria</taxon>
        <taxon>Bacillati</taxon>
        <taxon>Bacillota</taxon>
        <taxon>Bacilli</taxon>
        <taxon>Bacillales</taxon>
        <taxon>Geomicrobium</taxon>
    </lineage>
</organism>
<name>A0ABS2P6D3_9BACL</name>
<reference evidence="2 3" key="1">
    <citation type="submission" date="2021-01" db="EMBL/GenBank/DDBJ databases">
        <title>Genomic Encyclopedia of Type Strains, Phase IV (KMG-IV): sequencing the most valuable type-strain genomes for metagenomic binning, comparative biology and taxonomic classification.</title>
        <authorList>
            <person name="Goeker M."/>
        </authorList>
    </citation>
    <scope>NUCLEOTIDE SEQUENCE [LARGE SCALE GENOMIC DNA]</scope>
    <source>
        <strain evidence="2 3">DSM 25540</strain>
    </source>
</reference>